<keyword evidence="4 7" id="KW-1133">Transmembrane helix</keyword>
<feature type="topological domain" description="Periplasmic" evidence="7">
    <location>
        <begin position="22"/>
        <end position="96"/>
    </location>
</feature>
<comment type="subunit">
    <text evidence="7">Part of a complex composed of FtsB, FtsL and FtsQ.</text>
</comment>
<comment type="similarity">
    <text evidence="7">Belongs to the FtsB family.</text>
</comment>
<dbReference type="GO" id="GO:0051301">
    <property type="term" value="P:cell division"/>
    <property type="evidence" value="ECO:0007669"/>
    <property type="project" value="UniProtKB-KW"/>
</dbReference>
<comment type="function">
    <text evidence="7">Essential cell division protein. May link together the upstream cell division proteins, which are predominantly cytoplasmic, with the downstream cell division proteins, which are predominantly periplasmic.</text>
</comment>
<dbReference type="NCBIfam" id="NF002058">
    <property type="entry name" value="PRK00888.1"/>
    <property type="match status" value="1"/>
</dbReference>
<keyword evidence="7" id="KW-0997">Cell inner membrane</keyword>
<evidence type="ECO:0000313" key="9">
    <source>
        <dbReference type="Proteomes" id="UP001201273"/>
    </source>
</evidence>
<evidence type="ECO:0000256" key="1">
    <source>
        <dbReference type="ARBA" id="ARBA00022475"/>
    </source>
</evidence>
<keyword evidence="3 7" id="KW-0812">Transmembrane</keyword>
<sequence length="96" mass="11297">MRFFTLLLCISLALLQYHLWRGKNGLADYTRLSAEVAQQEIDNDILRKRNQRMFADIADLKQGTESVEERARNELGLIKEGEMFFRILPKEKKTHD</sequence>
<feature type="topological domain" description="Cytoplasmic" evidence="7">
    <location>
        <begin position="1"/>
        <end position="3"/>
    </location>
</feature>
<proteinExistence type="inferred from homology"/>
<dbReference type="PANTHER" id="PTHR37485">
    <property type="entry name" value="CELL DIVISION PROTEIN FTSB"/>
    <property type="match status" value="1"/>
</dbReference>
<keyword evidence="5 7" id="KW-0472">Membrane</keyword>
<dbReference type="EMBL" id="JAIMJA010000017">
    <property type="protein sequence ID" value="MCE2596221.1"/>
    <property type="molecule type" value="Genomic_DNA"/>
</dbReference>
<name>A0ABS8WB10_9GAMM</name>
<evidence type="ECO:0000256" key="4">
    <source>
        <dbReference type="ARBA" id="ARBA00022989"/>
    </source>
</evidence>
<keyword evidence="1 7" id="KW-1003">Cell membrane</keyword>
<gene>
    <name evidence="7 8" type="primary">ftsB</name>
    <name evidence="8" type="ORF">K6Y31_15520</name>
</gene>
<comment type="subcellular location">
    <subcellularLocation>
        <location evidence="7">Cell inner membrane</location>
        <topology evidence="7">Single-pass type II membrane protein</topology>
    </subcellularLocation>
    <text evidence="7">Localizes to the division septum.</text>
</comment>
<evidence type="ECO:0000256" key="3">
    <source>
        <dbReference type="ARBA" id="ARBA00022692"/>
    </source>
</evidence>
<dbReference type="InterPro" id="IPR023081">
    <property type="entry name" value="Cell_div_FtsB"/>
</dbReference>
<dbReference type="InterPro" id="IPR007060">
    <property type="entry name" value="FtsL/DivIC"/>
</dbReference>
<dbReference type="Pfam" id="PF04977">
    <property type="entry name" value="DivIC"/>
    <property type="match status" value="1"/>
</dbReference>
<dbReference type="RefSeq" id="WP_233053870.1">
    <property type="nucleotide sequence ID" value="NZ_JAIMJA010000017.1"/>
</dbReference>
<evidence type="ECO:0000256" key="5">
    <source>
        <dbReference type="ARBA" id="ARBA00023136"/>
    </source>
</evidence>
<dbReference type="Gene3D" id="1.20.5.400">
    <property type="match status" value="1"/>
</dbReference>
<evidence type="ECO:0000256" key="6">
    <source>
        <dbReference type="ARBA" id="ARBA00023306"/>
    </source>
</evidence>
<keyword evidence="9" id="KW-1185">Reference proteome</keyword>
<evidence type="ECO:0000256" key="2">
    <source>
        <dbReference type="ARBA" id="ARBA00022618"/>
    </source>
</evidence>
<keyword evidence="6 7" id="KW-0131">Cell cycle</keyword>
<dbReference type="Proteomes" id="UP001201273">
    <property type="component" value="Unassembled WGS sequence"/>
</dbReference>
<keyword evidence="2 7" id="KW-0132">Cell division</keyword>
<accession>A0ABS8WB10</accession>
<dbReference type="HAMAP" id="MF_00599">
    <property type="entry name" value="FtsB"/>
    <property type="match status" value="1"/>
</dbReference>
<evidence type="ECO:0000256" key="7">
    <source>
        <dbReference type="HAMAP-Rule" id="MF_00599"/>
    </source>
</evidence>
<evidence type="ECO:0000313" key="8">
    <source>
        <dbReference type="EMBL" id="MCE2596221.1"/>
    </source>
</evidence>
<protein>
    <recommendedName>
        <fullName evidence="7">Cell division protein FtsB</fullName>
    </recommendedName>
</protein>
<dbReference type="PANTHER" id="PTHR37485:SF1">
    <property type="entry name" value="CELL DIVISION PROTEIN FTSB"/>
    <property type="match status" value="1"/>
</dbReference>
<organism evidence="8 9">
    <name type="scientific">Motilimonas cestriensis</name>
    <dbReference type="NCBI Taxonomy" id="2742685"/>
    <lineage>
        <taxon>Bacteria</taxon>
        <taxon>Pseudomonadati</taxon>
        <taxon>Pseudomonadota</taxon>
        <taxon>Gammaproteobacteria</taxon>
        <taxon>Alteromonadales</taxon>
        <taxon>Alteromonadales genera incertae sedis</taxon>
        <taxon>Motilimonas</taxon>
    </lineage>
</organism>
<comment type="caution">
    <text evidence="8">The sequence shown here is derived from an EMBL/GenBank/DDBJ whole genome shotgun (WGS) entry which is preliminary data.</text>
</comment>
<reference evidence="8 9" key="1">
    <citation type="journal article" date="2022" name="Environ. Microbiol. Rep.">
        <title>Eco-phylogenetic analyses reveal divergent evolution of vitamin B12 metabolism in the marine bacterial family 'Psychromonadaceae'.</title>
        <authorList>
            <person name="Jin X."/>
            <person name="Yang Y."/>
            <person name="Cao H."/>
            <person name="Gao B."/>
            <person name="Zhao Z."/>
        </authorList>
    </citation>
    <scope>NUCLEOTIDE SEQUENCE [LARGE SCALE GENOMIC DNA]</scope>
    <source>
        <strain evidence="8 9">MKS20</strain>
    </source>
</reference>